<name>A0A1J1JG77_PLAAG</name>
<accession>A0A1J1JG77</accession>
<evidence type="ECO:0000313" key="1">
    <source>
        <dbReference type="EMBL" id="CUM60458.1"/>
    </source>
</evidence>
<dbReference type="EMBL" id="LO018304">
    <property type="protein sequence ID" value="CUM60458.1"/>
    <property type="molecule type" value="Genomic_DNA"/>
</dbReference>
<dbReference type="AlphaFoldDB" id="A0A1J1JG77"/>
<protein>
    <submittedName>
        <fullName evidence="1">Uncharacterized protein</fullName>
    </submittedName>
</protein>
<sequence>MITIIFCNLGDYFNEYIWYWFTRNGCDFGTGTINFWPEKVTRNWQ</sequence>
<reference evidence="1" key="1">
    <citation type="submission" date="2015-09" db="EMBL/GenBank/DDBJ databases">
        <authorList>
            <person name="Jackson K.R."/>
            <person name="Lunt B.L."/>
            <person name="Fisher J.N.B."/>
            <person name="Gardner A.V."/>
            <person name="Bailey M.E."/>
            <person name="Deus L.M."/>
            <person name="Earl A.S."/>
            <person name="Gibby P.D."/>
            <person name="Hartmann K.A."/>
            <person name="Liu J.E."/>
            <person name="Manci A.M."/>
            <person name="Nielsen D.A."/>
            <person name="Solomon M.B."/>
            <person name="Breakwell D.P."/>
            <person name="Burnett S.H."/>
            <person name="Grose J.H."/>
        </authorList>
    </citation>
    <scope>NUCLEOTIDE SEQUENCE</scope>
    <source>
        <strain evidence="1">7805</strain>
    </source>
</reference>
<organism evidence="1">
    <name type="scientific">Planktothrix agardhii</name>
    <name type="common">Oscillatoria agardhii</name>
    <dbReference type="NCBI Taxonomy" id="1160"/>
    <lineage>
        <taxon>Bacteria</taxon>
        <taxon>Bacillati</taxon>
        <taxon>Cyanobacteriota</taxon>
        <taxon>Cyanophyceae</taxon>
        <taxon>Oscillatoriophycideae</taxon>
        <taxon>Oscillatoriales</taxon>
        <taxon>Microcoleaceae</taxon>
        <taxon>Planktothrix</taxon>
    </lineage>
</organism>
<gene>
    <name evidence="1" type="ORF">PLAM_2492</name>
</gene>
<proteinExistence type="predicted"/>